<comment type="caution">
    <text evidence="2">The sequence shown here is derived from an EMBL/GenBank/DDBJ whole genome shotgun (WGS) entry which is preliminary data.</text>
</comment>
<dbReference type="OrthoDB" id="19908at2759"/>
<accession>A0A9P1M7M1</accession>
<keyword evidence="3" id="KW-1185">Reference proteome</keyword>
<feature type="compositionally biased region" description="Polar residues" evidence="1">
    <location>
        <begin position="334"/>
        <end position="346"/>
    </location>
</feature>
<dbReference type="Gene3D" id="3.30.930.10">
    <property type="entry name" value="Bira Bifunctional Protein, Domain 2"/>
    <property type="match status" value="1"/>
</dbReference>
<sequence>MKPEKKKLVDRTLPARRGTLISLLLLHRDAGPLRPLARRTPFPLPTLPHRRAFRLARIHLPNQWPSYTPYPLASELQSVLAAPHHAYKASSSPSSPRSPAAGDAPNPPALLLVALLLLFSRPPLLFTPEIHHSPRRPHHLPRPRPTRLLARRRPPLPLHPHLSVRAYASLLEDVTASLLSSRFGIATFRDPDNPGVWVRSSSSSSSFDPPPRRNPPRAPTAKSPPSASTSADTSPPSASPSTSSSLPPVPHVNPWSRFVPCGIPDRDVTSVAAELGLDTPNPNPDPGASADKGLRWSLLEPALVAEEWADEFQRRLRADISNQNEDGDAAANFELSTPQLPQSMLK</sequence>
<evidence type="ECO:0000256" key="1">
    <source>
        <dbReference type="SAM" id="MobiDB-lite"/>
    </source>
</evidence>
<feature type="compositionally biased region" description="Low complexity" evidence="1">
    <location>
        <begin position="219"/>
        <end position="246"/>
    </location>
</feature>
<dbReference type="InterPro" id="IPR045864">
    <property type="entry name" value="aa-tRNA-synth_II/BPL/LPL"/>
</dbReference>
<organism evidence="2 3">
    <name type="scientific">Parascedosporium putredinis</name>
    <dbReference type="NCBI Taxonomy" id="1442378"/>
    <lineage>
        <taxon>Eukaryota</taxon>
        <taxon>Fungi</taxon>
        <taxon>Dikarya</taxon>
        <taxon>Ascomycota</taxon>
        <taxon>Pezizomycotina</taxon>
        <taxon>Sordariomycetes</taxon>
        <taxon>Hypocreomycetidae</taxon>
        <taxon>Microascales</taxon>
        <taxon>Microascaceae</taxon>
        <taxon>Parascedosporium</taxon>
    </lineage>
</organism>
<feature type="compositionally biased region" description="Pro residues" evidence="1">
    <location>
        <begin position="208"/>
        <end position="218"/>
    </location>
</feature>
<feature type="region of interest" description="Disordered" evidence="1">
    <location>
        <begin position="323"/>
        <end position="346"/>
    </location>
</feature>
<proteinExistence type="predicted"/>
<name>A0A9P1M7M1_9PEZI</name>
<evidence type="ECO:0008006" key="4">
    <source>
        <dbReference type="Google" id="ProtNLM"/>
    </source>
</evidence>
<feature type="region of interest" description="Disordered" evidence="1">
    <location>
        <begin position="194"/>
        <end position="249"/>
    </location>
</feature>
<reference evidence="2" key="1">
    <citation type="submission" date="2022-11" db="EMBL/GenBank/DDBJ databases">
        <authorList>
            <person name="Scott C."/>
            <person name="Bruce N."/>
        </authorList>
    </citation>
    <scope>NUCLEOTIDE SEQUENCE</scope>
</reference>
<dbReference type="EMBL" id="CALLCH030000001">
    <property type="protein sequence ID" value="CAI4211253.1"/>
    <property type="molecule type" value="Genomic_DNA"/>
</dbReference>
<feature type="region of interest" description="Disordered" evidence="1">
    <location>
        <begin position="130"/>
        <end position="155"/>
    </location>
</feature>
<evidence type="ECO:0000313" key="3">
    <source>
        <dbReference type="Proteomes" id="UP000838763"/>
    </source>
</evidence>
<feature type="compositionally biased region" description="Basic residues" evidence="1">
    <location>
        <begin position="133"/>
        <end position="154"/>
    </location>
</feature>
<dbReference type="AlphaFoldDB" id="A0A9P1M7M1"/>
<protein>
    <recommendedName>
        <fullName evidence="4">BPL/LPL catalytic domain-containing protein</fullName>
    </recommendedName>
</protein>
<dbReference type="Proteomes" id="UP000838763">
    <property type="component" value="Unassembled WGS sequence"/>
</dbReference>
<evidence type="ECO:0000313" key="2">
    <source>
        <dbReference type="EMBL" id="CAI4211253.1"/>
    </source>
</evidence>
<gene>
    <name evidence="2" type="ORF">PPNO1_LOCUS1051</name>
</gene>